<name>K9UDH9_CHAP6</name>
<dbReference type="InterPro" id="IPR000119">
    <property type="entry name" value="Hist_DNA-bd"/>
</dbReference>
<dbReference type="STRING" id="1173020.Cha6605_2077"/>
<dbReference type="EMBL" id="CP003600">
    <property type="protein sequence ID" value="AFY93172.1"/>
    <property type="molecule type" value="Genomic_DNA"/>
</dbReference>
<dbReference type="OrthoDB" id="9804203at2"/>
<dbReference type="Gene3D" id="4.10.520.10">
    <property type="entry name" value="IHF-like DNA-binding proteins"/>
    <property type="match status" value="1"/>
</dbReference>
<dbReference type="GO" id="GO:0003677">
    <property type="term" value="F:DNA binding"/>
    <property type="evidence" value="ECO:0007669"/>
    <property type="project" value="UniProtKB-KW"/>
</dbReference>
<keyword evidence="3" id="KW-1185">Reference proteome</keyword>
<dbReference type="AlphaFoldDB" id="K9UDH9"/>
<evidence type="ECO:0000313" key="2">
    <source>
        <dbReference type="EMBL" id="AFY93172.1"/>
    </source>
</evidence>
<accession>K9UDH9</accession>
<dbReference type="KEGG" id="cmp:Cha6605_2077"/>
<dbReference type="RefSeq" id="WP_015159332.1">
    <property type="nucleotide sequence ID" value="NC_019697.1"/>
</dbReference>
<comment type="similarity">
    <text evidence="1">Belongs to the bacterial histone-like protein family.</text>
</comment>
<gene>
    <name evidence="2" type="ORF">Cha6605_2077</name>
</gene>
<dbReference type="eggNOG" id="COG0776">
    <property type="taxonomic scope" value="Bacteria"/>
</dbReference>
<dbReference type="GO" id="GO:0030527">
    <property type="term" value="F:structural constituent of chromatin"/>
    <property type="evidence" value="ECO:0007669"/>
    <property type="project" value="InterPro"/>
</dbReference>
<dbReference type="HOGENOM" id="CLU_2536453_0_0_3"/>
<dbReference type="SMART" id="SM00411">
    <property type="entry name" value="BHL"/>
    <property type="match status" value="1"/>
</dbReference>
<evidence type="ECO:0000313" key="3">
    <source>
        <dbReference type="Proteomes" id="UP000010366"/>
    </source>
</evidence>
<reference evidence="2 3" key="1">
    <citation type="submission" date="2012-05" db="EMBL/GenBank/DDBJ databases">
        <title>Finished chromosome of genome of Chamaesiphon sp. PCC 6605.</title>
        <authorList>
            <consortium name="US DOE Joint Genome Institute"/>
            <person name="Gugger M."/>
            <person name="Coursin T."/>
            <person name="Rippka R."/>
            <person name="Tandeau De Marsac N."/>
            <person name="Huntemann M."/>
            <person name="Wei C.-L."/>
            <person name="Han J."/>
            <person name="Detter J.C."/>
            <person name="Han C."/>
            <person name="Tapia R."/>
            <person name="Chen A."/>
            <person name="Kyrpides N."/>
            <person name="Mavromatis K."/>
            <person name="Markowitz V."/>
            <person name="Szeto E."/>
            <person name="Ivanova N."/>
            <person name="Pagani I."/>
            <person name="Pati A."/>
            <person name="Goodwin L."/>
            <person name="Nordberg H.P."/>
            <person name="Cantor M.N."/>
            <person name="Hua S.X."/>
            <person name="Woyke T."/>
            <person name="Kerfeld C.A."/>
        </authorList>
    </citation>
    <scope>NUCLEOTIDE SEQUENCE [LARGE SCALE GENOMIC DNA]</scope>
    <source>
        <strain evidence="3">ATCC 27169 / PCC 6605</strain>
    </source>
</reference>
<sequence length="83" mass="9743">MSIDKQELVRRVSQRVERETGMVETVIDATLEEIYESLQHGDSVSLRNFGTFYVRVEPKCWVFKFNPSQRLRKLFGWASTSKT</sequence>
<dbReference type="Pfam" id="PF00216">
    <property type="entry name" value="Bac_DNA_binding"/>
    <property type="match status" value="1"/>
</dbReference>
<dbReference type="SUPFAM" id="SSF47729">
    <property type="entry name" value="IHF-like DNA-binding proteins"/>
    <property type="match status" value="1"/>
</dbReference>
<organism evidence="2 3">
    <name type="scientific">Chamaesiphon minutus (strain ATCC 27169 / PCC 6605)</name>
    <dbReference type="NCBI Taxonomy" id="1173020"/>
    <lineage>
        <taxon>Bacteria</taxon>
        <taxon>Bacillati</taxon>
        <taxon>Cyanobacteriota</taxon>
        <taxon>Cyanophyceae</taxon>
        <taxon>Gomontiellales</taxon>
        <taxon>Chamaesiphonaceae</taxon>
        <taxon>Chamaesiphon</taxon>
    </lineage>
</organism>
<keyword evidence="2" id="KW-0238">DNA-binding</keyword>
<dbReference type="InterPro" id="IPR010992">
    <property type="entry name" value="IHF-like_DNA-bd_dom_sf"/>
</dbReference>
<dbReference type="Proteomes" id="UP000010366">
    <property type="component" value="Chromosome"/>
</dbReference>
<evidence type="ECO:0000256" key="1">
    <source>
        <dbReference type="RuleBase" id="RU003939"/>
    </source>
</evidence>
<protein>
    <submittedName>
        <fullName evidence="2">Bacterial nucleoid DNA-binding protein</fullName>
    </submittedName>
</protein>
<proteinExistence type="inferred from homology"/>